<dbReference type="Pfam" id="PF01395">
    <property type="entry name" value="PBP_GOBP"/>
    <property type="match status" value="1"/>
</dbReference>
<feature type="compositionally biased region" description="Acidic residues" evidence="1">
    <location>
        <begin position="203"/>
        <end position="214"/>
    </location>
</feature>
<sequence length="222" mass="25391">MYNKLLLVSLLLSLCCQRAWTRTVSVSLNMSLTRSELEDRNVSIAPMLSQEMILVCMQETQVSMSQLKLFRLSLYLNENSNAANDVAPEAGDGNDELSTTNSLADMDYINMAQQPRLEPLHCFVRCLHERLGLAIEDNMQAKVQTLLNKQKLEQQQCTLKQLESSNHCEAAYKLHLCYNYLKNLEAEQRIKEVLERSENNMAENDELLEDEEAKEAENLDAN</sequence>
<evidence type="ECO:0000256" key="2">
    <source>
        <dbReference type="SAM" id="SignalP"/>
    </source>
</evidence>
<dbReference type="GO" id="GO:0005549">
    <property type="term" value="F:odorant binding"/>
    <property type="evidence" value="ECO:0007669"/>
    <property type="project" value="InterPro"/>
</dbReference>
<accession>A0A0M5J0H8</accession>
<keyword evidence="4" id="KW-1185">Reference proteome</keyword>
<dbReference type="SUPFAM" id="SSF47565">
    <property type="entry name" value="Insect pheromone/odorant-binding proteins"/>
    <property type="match status" value="1"/>
</dbReference>
<dbReference type="EMBL" id="CP012524">
    <property type="protein sequence ID" value="ALC42761.1"/>
    <property type="molecule type" value="Genomic_DNA"/>
</dbReference>
<evidence type="ECO:0000256" key="1">
    <source>
        <dbReference type="SAM" id="MobiDB-lite"/>
    </source>
</evidence>
<keyword evidence="2" id="KW-0732">Signal</keyword>
<proteinExistence type="predicted"/>
<dbReference type="AlphaFoldDB" id="A0A0M5J0H8"/>
<dbReference type="OMA" id="FVRCLYE"/>
<evidence type="ECO:0000313" key="3">
    <source>
        <dbReference type="EMBL" id="ALC42761.1"/>
    </source>
</evidence>
<protein>
    <submittedName>
        <fullName evidence="3">Obp56c</fullName>
    </submittedName>
</protein>
<reference evidence="3 4" key="1">
    <citation type="submission" date="2015-08" db="EMBL/GenBank/DDBJ databases">
        <title>Ancestral chromatin configuration constrains chromatin evolution on differentiating sex chromosomes in Drosophila.</title>
        <authorList>
            <person name="Zhou Q."/>
            <person name="Bachtrog D."/>
        </authorList>
    </citation>
    <scope>NUCLEOTIDE SEQUENCE [LARGE SCALE GENOMIC DNA]</scope>
    <source>
        <tissue evidence="3">Whole larvae</tissue>
    </source>
</reference>
<gene>
    <name evidence="3" type="ORF">Dbus_chr2Rg2340</name>
</gene>
<feature type="signal peptide" evidence="2">
    <location>
        <begin position="1"/>
        <end position="21"/>
    </location>
</feature>
<name>A0A0M5J0H8_DROBS</name>
<feature type="chain" id="PRO_5005803428" evidence="2">
    <location>
        <begin position="22"/>
        <end position="222"/>
    </location>
</feature>
<evidence type="ECO:0000313" key="4">
    <source>
        <dbReference type="Proteomes" id="UP000494163"/>
    </source>
</evidence>
<feature type="region of interest" description="Disordered" evidence="1">
    <location>
        <begin position="201"/>
        <end position="222"/>
    </location>
</feature>
<dbReference type="InterPro" id="IPR036728">
    <property type="entry name" value="PBP_GOBP_sf"/>
</dbReference>
<dbReference type="Gene3D" id="1.10.238.20">
    <property type="entry name" value="Pheromone/general odorant binding protein domain"/>
    <property type="match status" value="1"/>
</dbReference>
<dbReference type="Proteomes" id="UP000494163">
    <property type="component" value="Chromosome 2R"/>
</dbReference>
<dbReference type="InterPro" id="IPR006170">
    <property type="entry name" value="PBP/GOBP"/>
</dbReference>
<dbReference type="CDD" id="cd23992">
    <property type="entry name" value="PBP_GOBP"/>
    <property type="match status" value="1"/>
</dbReference>
<organism evidence="3 4">
    <name type="scientific">Drosophila busckii</name>
    <name type="common">Fruit fly</name>
    <dbReference type="NCBI Taxonomy" id="30019"/>
    <lineage>
        <taxon>Eukaryota</taxon>
        <taxon>Metazoa</taxon>
        <taxon>Ecdysozoa</taxon>
        <taxon>Arthropoda</taxon>
        <taxon>Hexapoda</taxon>
        <taxon>Insecta</taxon>
        <taxon>Pterygota</taxon>
        <taxon>Neoptera</taxon>
        <taxon>Endopterygota</taxon>
        <taxon>Diptera</taxon>
        <taxon>Brachycera</taxon>
        <taxon>Muscomorpha</taxon>
        <taxon>Ephydroidea</taxon>
        <taxon>Drosophilidae</taxon>
        <taxon>Drosophila</taxon>
    </lineage>
</organism>
<dbReference type="OrthoDB" id="8034437at2759"/>